<keyword evidence="2" id="KW-1185">Reference proteome</keyword>
<evidence type="ECO:0000313" key="2">
    <source>
        <dbReference type="Proteomes" id="UP001150581"/>
    </source>
</evidence>
<protein>
    <submittedName>
        <fullName evidence="1">Uncharacterized protein</fullName>
    </submittedName>
</protein>
<dbReference type="Proteomes" id="UP001150581">
    <property type="component" value="Unassembled WGS sequence"/>
</dbReference>
<evidence type="ECO:0000313" key="1">
    <source>
        <dbReference type="EMBL" id="KAJ1902206.1"/>
    </source>
</evidence>
<proteinExistence type="predicted"/>
<dbReference type="EMBL" id="JANBPG010000004">
    <property type="protein sequence ID" value="KAJ1902206.1"/>
    <property type="molecule type" value="Genomic_DNA"/>
</dbReference>
<organism evidence="1 2">
    <name type="scientific">Kickxella alabastrina</name>
    <dbReference type="NCBI Taxonomy" id="61397"/>
    <lineage>
        <taxon>Eukaryota</taxon>
        <taxon>Fungi</taxon>
        <taxon>Fungi incertae sedis</taxon>
        <taxon>Zoopagomycota</taxon>
        <taxon>Kickxellomycotina</taxon>
        <taxon>Kickxellomycetes</taxon>
        <taxon>Kickxellales</taxon>
        <taxon>Kickxellaceae</taxon>
        <taxon>Kickxella</taxon>
    </lineage>
</organism>
<sequence>MHTVYAQLNNGRNENNSLHQRKVRNSPMGITKDHSMHQQLLIVDTPDVRNSQSLVSRLAVMQPSSEDNIVVEGKKALPGGSTERSVKTIYQVVGNSTRVVHQAERRSAPDFKHQQHQHQQRQKKHMAAIMQTIDQQQQQPELSRKIAVPRSKLNLLRPTHRQMPSSRDVADIGPVYTQSGGLVARRPSDLVLHNNNDDNDGGADMVVGADDMCLSDSYCDDVGYDLADAEIDSLFCRSFDMDMLPDAPERKISYYNIGVKEVPRRSPTPTPAPISPVQTEETNEQVHYAPSVENRIPVLTQSALDEKRASNIYARMLTMRSSQSQSLDLGQAPFVPAASPAWNPGAVPDIIVHEENEDESWVFVGPQEAAPRRDMPSQTPVLLAPLSSEKPQRRSFTAALSRLGFGANMSTRRNSKLAHSQSDSDNSGYSESRPHMPERDHLAMRISSSRSIRPTSNIFDLRRRSGHYPQTEFIETSNIFGSQPSVRDESSSASGETWGCGEGCWPKLWTRRSRLQQSSRRSSAQSVDTRSQSSAGRQSRGSFHGEQQLKQQLEQQPEQQQHIGGGFMHSLTSSWGHIYHHRPVPGSRRSAHQSTTRVRDVLAFPFRLSYNCFLWWMAPCINIAKD</sequence>
<name>A0ACC1IX11_9FUNG</name>
<gene>
    <name evidence="1" type="ORF">LPJ66_000201</name>
</gene>
<reference evidence="1" key="1">
    <citation type="submission" date="2022-07" db="EMBL/GenBank/DDBJ databases">
        <title>Phylogenomic reconstructions and comparative analyses of Kickxellomycotina fungi.</title>
        <authorList>
            <person name="Reynolds N.K."/>
            <person name="Stajich J.E."/>
            <person name="Barry K."/>
            <person name="Grigoriev I.V."/>
            <person name="Crous P."/>
            <person name="Smith M.E."/>
        </authorList>
    </citation>
    <scope>NUCLEOTIDE SEQUENCE</scope>
    <source>
        <strain evidence="1">Benny 63K</strain>
    </source>
</reference>
<accession>A0ACC1IX11</accession>
<comment type="caution">
    <text evidence="1">The sequence shown here is derived from an EMBL/GenBank/DDBJ whole genome shotgun (WGS) entry which is preliminary data.</text>
</comment>